<feature type="transmembrane region" description="Helical" evidence="1">
    <location>
        <begin position="12"/>
        <end position="36"/>
    </location>
</feature>
<feature type="transmembrane region" description="Helical" evidence="1">
    <location>
        <begin position="337"/>
        <end position="356"/>
    </location>
</feature>
<keyword evidence="1" id="KW-0472">Membrane</keyword>
<reference evidence="4" key="1">
    <citation type="submission" date="2019-06" db="EMBL/GenBank/DDBJ databases">
        <title>Alistipes onderdonkii subsp. vulgaris subsp. nov., Alistipes dispar sp. nov. and Alistipes communis sp. nov., isolated from human faeces, and creation of Alistipes onderdonkii subsp. onderdonkii subsp. nov.</title>
        <authorList>
            <person name="Sakamoto M."/>
            <person name="Ikeyama N."/>
            <person name="Ogata Y."/>
            <person name="Suda W."/>
            <person name="Iino T."/>
            <person name="Hattori M."/>
            <person name="Ohkuma M."/>
        </authorList>
    </citation>
    <scope>NUCLEOTIDE SEQUENCE [LARGE SCALE GENOMIC DNA]</scope>
    <source>
        <strain evidence="4">5CPEGH6</strain>
    </source>
</reference>
<feature type="transmembrane region" description="Helical" evidence="1">
    <location>
        <begin position="56"/>
        <end position="76"/>
    </location>
</feature>
<evidence type="ECO:0000313" key="3">
    <source>
        <dbReference type="EMBL" id="BBL06087.1"/>
    </source>
</evidence>
<dbReference type="PANTHER" id="PTHR31061">
    <property type="entry name" value="LD22376P"/>
    <property type="match status" value="1"/>
</dbReference>
<organism evidence="3 4">
    <name type="scientific">Alistipes dispar</name>
    <dbReference type="NCBI Taxonomy" id="2585119"/>
    <lineage>
        <taxon>Bacteria</taxon>
        <taxon>Pseudomonadati</taxon>
        <taxon>Bacteroidota</taxon>
        <taxon>Bacteroidia</taxon>
        <taxon>Bacteroidales</taxon>
        <taxon>Rikenellaceae</taxon>
        <taxon>Alistipes</taxon>
    </lineage>
</organism>
<dbReference type="AlphaFoldDB" id="A0A4Y1WYN4"/>
<dbReference type="OrthoDB" id="9788724at2"/>
<dbReference type="PANTHER" id="PTHR31061:SF24">
    <property type="entry name" value="LD22376P"/>
    <property type="match status" value="1"/>
</dbReference>
<sequence>MKGRAYAIDLLRGLAIVGMVLSGNFGWNPALPAWLFHAQVPPPDFTFDPSLPGITWVDLVFPFFLFSMGAAFPFSLGRKLDRGVRPAAIVGGILRRGVLLAFFAVALGNLSMWRLNEVLPQPALRALLTLAVWGGYFALFIRLPALSKRRNDLLNACGAVWLVAMMLLYRRLGVPVSVERSDIIILVLANVVVAGSFVWWATRRRPLARLGVVALLVALKIGASVPGSWNETLWNASFAPWLYRAEFMKYLCIVLPGSIAGDLVARWLARRPEAGERPANPVRTYLAAGLVLLAVPVNMWGLFTRHLTANLLLTVALGGAAWLLLRRPRTETEGLLARLVSTGFFWLLLGLAFEAFEGGIKKDHATISYFFVTVGLASFVVTAATVWFECLRPRAGLLVRCGQNPMAAYVAAGYVIVPLLTLLACVVPLPWLWGGSGCAMSLFRGVLITALMVLLTAGFSKCGWFWRT</sequence>
<feature type="transmembrane region" description="Helical" evidence="1">
    <location>
        <begin position="307"/>
        <end position="325"/>
    </location>
</feature>
<dbReference type="InterPro" id="IPR032176">
    <property type="entry name" value="DUF5009"/>
</dbReference>
<feature type="transmembrane region" description="Helical" evidence="1">
    <location>
        <begin position="207"/>
        <end position="227"/>
    </location>
</feature>
<feature type="transmembrane region" description="Helical" evidence="1">
    <location>
        <begin position="281"/>
        <end position="301"/>
    </location>
</feature>
<protein>
    <submittedName>
        <fullName evidence="3">DUF5009 domain-containing protein</fullName>
    </submittedName>
</protein>
<feature type="transmembrane region" description="Helical" evidence="1">
    <location>
        <begin position="153"/>
        <end position="171"/>
    </location>
</feature>
<keyword evidence="4" id="KW-1185">Reference proteome</keyword>
<feature type="transmembrane region" description="Helical" evidence="1">
    <location>
        <begin position="368"/>
        <end position="388"/>
    </location>
</feature>
<keyword evidence="1" id="KW-1133">Transmembrane helix</keyword>
<feature type="transmembrane region" description="Helical" evidence="1">
    <location>
        <begin position="247"/>
        <end position="269"/>
    </location>
</feature>
<proteinExistence type="predicted"/>
<evidence type="ECO:0000256" key="1">
    <source>
        <dbReference type="SAM" id="Phobius"/>
    </source>
</evidence>
<feature type="domain" description="DUF5009" evidence="2">
    <location>
        <begin position="4"/>
        <end position="263"/>
    </location>
</feature>
<dbReference type="EMBL" id="AP019736">
    <property type="protein sequence ID" value="BBL06087.1"/>
    <property type="molecule type" value="Genomic_DNA"/>
</dbReference>
<feature type="transmembrane region" description="Helical" evidence="1">
    <location>
        <begin position="409"/>
        <end position="433"/>
    </location>
</feature>
<dbReference type="GeneID" id="98672697"/>
<dbReference type="Pfam" id="PF16401">
    <property type="entry name" value="DUF5009"/>
    <property type="match status" value="1"/>
</dbReference>
<feature type="transmembrane region" description="Helical" evidence="1">
    <location>
        <begin position="122"/>
        <end position="141"/>
    </location>
</feature>
<feature type="transmembrane region" description="Helical" evidence="1">
    <location>
        <begin position="183"/>
        <end position="200"/>
    </location>
</feature>
<accession>A0A4Y1WYN4</accession>
<gene>
    <name evidence="3" type="ORF">A5CPEGH6_07250</name>
</gene>
<evidence type="ECO:0000313" key="4">
    <source>
        <dbReference type="Proteomes" id="UP000319374"/>
    </source>
</evidence>
<evidence type="ECO:0000259" key="2">
    <source>
        <dbReference type="Pfam" id="PF16401"/>
    </source>
</evidence>
<dbReference type="RefSeq" id="WP_141427935.1">
    <property type="nucleotide sequence ID" value="NZ_AP019736.1"/>
</dbReference>
<keyword evidence="1" id="KW-0812">Transmembrane</keyword>
<feature type="transmembrane region" description="Helical" evidence="1">
    <location>
        <begin position="445"/>
        <end position="466"/>
    </location>
</feature>
<name>A0A4Y1WYN4_9BACT</name>
<dbReference type="Proteomes" id="UP000319374">
    <property type="component" value="Chromosome"/>
</dbReference>
<dbReference type="KEGG" id="ada:A5CPEGH6_07250"/>
<feature type="transmembrane region" description="Helical" evidence="1">
    <location>
        <begin position="97"/>
        <end position="116"/>
    </location>
</feature>